<dbReference type="SMART" id="SM00755">
    <property type="entry name" value="Grip"/>
    <property type="match status" value="1"/>
</dbReference>
<protein>
    <submittedName>
        <fullName evidence="5">Golgin subfamily A member 1</fullName>
    </submittedName>
</protein>
<dbReference type="Pfam" id="PF01465">
    <property type="entry name" value="GRIP"/>
    <property type="match status" value="1"/>
</dbReference>
<dbReference type="InterPro" id="IPR051952">
    <property type="entry name" value="Golgi-autophagy_related"/>
</dbReference>
<evidence type="ECO:0000256" key="3">
    <source>
        <dbReference type="SAM" id="MobiDB-lite"/>
    </source>
</evidence>
<dbReference type="Gene3D" id="6.10.140.910">
    <property type="match status" value="1"/>
</dbReference>
<sequence>MDISWMCGRTPGVWAVSCDNVQLERRSKHFFTHTSIRYIYTTEMFAKLKKKLAEEAATAPRSGRIPRSMSKESITSVGADSGDDFASDGSSSRDDVSSQIQRRNDQIRKLEAKLSDYAEQLRLMQKTKEKLEIALEKYQDSSMRKLQDQNETFQANRAKMAEGMALALEKKDQDLFQKRDDLDELEGFQQQELAKVKHMLLRREEQLSQREKELKLRGEELNTARQTLSQTQDKLYELGEEHEEMSRINSQLQAQRDELLSERTEAERRVVALERREQELQQLIQQVSEDFQKAQSNAKALEKSMEQLQSEHNKLKLQHEQHKNKVAVTEEERERLLANLQEKAASLERRLEANFSQDEHLQELLKEKSLLEQRLEQSRGELLEERTNHTIAVSSLEAQISRQNASITDLQTLVKHKEDSSKAYRERTDAQISDLEQRLAECTEKMKSLQQQLEISEAHAEKLKAEWAEERERLQQQVSTQRQRGLEKTARLEEELLALQKERETEASKHQDNLRLLEEEKASLLKSKAEVESTAELISRQTVSVEIAKALEETRKQREELQQQVSKMTETLEKAEQEVSRLAQDLGAKEEELNTLKEELHAARSSLSSLQAECESRRLEAEEQERELNSQLTSLQQEILTKTQQLSTYQTRVSDLESEVLSLTAQSHADECDGEQNGTVTVSDLDQLQKVNKDMEQQLAEKNKTIKQLQQRLAELKRTLQKELKLKPDPDSETKERLQESRQERSVDKTVSETQMPATAPTPAPGLTQTPGPPPITPNTTVTNSSDLTDTREINFEYLKHVVLKFMSSREAEAFQLIRAVSVLLHFTKEEEDMLKQTLEYKMSWFGSKPSPKGIIRPSISGTSIVFMKTINACHFPSILDVNENQEWDVINCRDFEYVKASYFNLPCLCVKNSFPSFLSVKTKWVSDGASVLLSEQCNFVCFNTFKATSALRLTLNDRFFFLLSQYPLPLLSAKYHYILTLVSLHGMSGISKLDKN</sequence>
<comment type="caution">
    <text evidence="5">The sequence shown here is derived from an EMBL/GenBank/DDBJ whole genome shotgun (WGS) entry which is preliminary data.</text>
</comment>
<keyword evidence="6" id="KW-1185">Reference proteome</keyword>
<dbReference type="EMBL" id="JACTAM010000008">
    <property type="protein sequence ID" value="KAI2661452.1"/>
    <property type="molecule type" value="Genomic_DNA"/>
</dbReference>
<evidence type="ECO:0000256" key="2">
    <source>
        <dbReference type="SAM" id="Coils"/>
    </source>
</evidence>
<feature type="compositionally biased region" description="Basic and acidic residues" evidence="3">
    <location>
        <begin position="721"/>
        <end position="751"/>
    </location>
</feature>
<feature type="domain" description="GRIP" evidence="4">
    <location>
        <begin position="789"/>
        <end position="838"/>
    </location>
</feature>
<evidence type="ECO:0000313" key="6">
    <source>
        <dbReference type="Proteomes" id="UP000830375"/>
    </source>
</evidence>
<feature type="compositionally biased region" description="Basic and acidic residues" evidence="3">
    <location>
        <begin position="91"/>
        <end position="103"/>
    </location>
</feature>
<dbReference type="InterPro" id="IPR000237">
    <property type="entry name" value="GRIP_dom"/>
</dbReference>
<proteinExistence type="predicted"/>
<accession>A0ABQ8MGN2</accession>
<organism evidence="5 6">
    <name type="scientific">Labeo rohita</name>
    <name type="common">Indian major carp</name>
    <name type="synonym">Cyprinus rohita</name>
    <dbReference type="NCBI Taxonomy" id="84645"/>
    <lineage>
        <taxon>Eukaryota</taxon>
        <taxon>Metazoa</taxon>
        <taxon>Chordata</taxon>
        <taxon>Craniata</taxon>
        <taxon>Vertebrata</taxon>
        <taxon>Euteleostomi</taxon>
        <taxon>Actinopterygii</taxon>
        <taxon>Neopterygii</taxon>
        <taxon>Teleostei</taxon>
        <taxon>Ostariophysi</taxon>
        <taxon>Cypriniformes</taxon>
        <taxon>Cyprinidae</taxon>
        <taxon>Labeoninae</taxon>
        <taxon>Labeonini</taxon>
        <taxon>Labeo</taxon>
    </lineage>
</organism>
<keyword evidence="1 2" id="KW-0175">Coiled coil</keyword>
<name>A0ABQ8MGN2_LABRO</name>
<feature type="coiled-coil region" evidence="2">
    <location>
        <begin position="242"/>
        <end position="381"/>
    </location>
</feature>
<gene>
    <name evidence="5" type="ORF">H4Q32_007050</name>
</gene>
<evidence type="ECO:0000313" key="5">
    <source>
        <dbReference type="EMBL" id="KAI2661452.1"/>
    </source>
</evidence>
<dbReference type="Proteomes" id="UP000830375">
    <property type="component" value="Unassembled WGS sequence"/>
</dbReference>
<evidence type="ECO:0000259" key="4">
    <source>
        <dbReference type="PROSITE" id="PS50913"/>
    </source>
</evidence>
<feature type="region of interest" description="Disordered" evidence="3">
    <location>
        <begin position="721"/>
        <end position="788"/>
    </location>
</feature>
<feature type="compositionally biased region" description="Low complexity" evidence="3">
    <location>
        <begin position="754"/>
        <end position="770"/>
    </location>
</feature>
<dbReference type="Gene3D" id="1.10.220.60">
    <property type="entry name" value="GRIP domain"/>
    <property type="match status" value="1"/>
</dbReference>
<evidence type="ECO:0000256" key="1">
    <source>
        <dbReference type="ARBA" id="ARBA00023054"/>
    </source>
</evidence>
<dbReference type="PANTHER" id="PTHR23157">
    <property type="entry name" value="GRIP AND COILED-COIL DOMAIN-CONTAINING PROTEIN 1"/>
    <property type="match status" value="1"/>
</dbReference>
<dbReference type="PANTHER" id="PTHR23157:SF24">
    <property type="entry name" value="GOLGIN SUBFAMILY A MEMBER 1"/>
    <property type="match status" value="1"/>
</dbReference>
<feature type="region of interest" description="Disordered" evidence="3">
    <location>
        <begin position="56"/>
        <end position="103"/>
    </location>
</feature>
<reference evidence="5 6" key="1">
    <citation type="submission" date="2022-01" db="EMBL/GenBank/DDBJ databases">
        <title>A high-quality chromosome-level genome assembly of rohu carp, Labeo rohita.</title>
        <authorList>
            <person name="Arick M.A. II"/>
            <person name="Hsu C.-Y."/>
            <person name="Magbanua Z."/>
            <person name="Pechanova O."/>
            <person name="Grover C."/>
            <person name="Miller E."/>
            <person name="Thrash A."/>
            <person name="Ezzel L."/>
            <person name="Alam S."/>
            <person name="Benzie J."/>
            <person name="Hamilton M."/>
            <person name="Karsi A."/>
            <person name="Lawrence M.L."/>
            <person name="Peterson D.G."/>
        </authorList>
    </citation>
    <scope>NUCLEOTIDE SEQUENCE [LARGE SCALE GENOMIC DNA]</scope>
    <source>
        <strain evidence="6">BAU-BD-2019</strain>
        <tissue evidence="5">Blood</tissue>
    </source>
</reference>
<dbReference type="PROSITE" id="PS50913">
    <property type="entry name" value="GRIP"/>
    <property type="match status" value="1"/>
</dbReference>